<dbReference type="EMBL" id="KN831982">
    <property type="protein sequence ID" value="KIO02334.1"/>
    <property type="molecule type" value="Genomic_DNA"/>
</dbReference>
<evidence type="ECO:0000313" key="2">
    <source>
        <dbReference type="EMBL" id="KIO02334.1"/>
    </source>
</evidence>
<proteinExistence type="predicted"/>
<feature type="compositionally biased region" description="Polar residues" evidence="1">
    <location>
        <begin position="18"/>
        <end position="34"/>
    </location>
</feature>
<name>A0A0C3P4Z8_PISTI</name>
<dbReference type="AlphaFoldDB" id="A0A0C3P4Z8"/>
<reference evidence="2 3" key="1">
    <citation type="submission" date="2014-04" db="EMBL/GenBank/DDBJ databases">
        <authorList>
            <consortium name="DOE Joint Genome Institute"/>
            <person name="Kuo A."/>
            <person name="Kohler A."/>
            <person name="Costa M.D."/>
            <person name="Nagy L.G."/>
            <person name="Floudas D."/>
            <person name="Copeland A."/>
            <person name="Barry K.W."/>
            <person name="Cichocki N."/>
            <person name="Veneault-Fourrey C."/>
            <person name="LaButti K."/>
            <person name="Lindquist E.A."/>
            <person name="Lipzen A."/>
            <person name="Lundell T."/>
            <person name="Morin E."/>
            <person name="Murat C."/>
            <person name="Sun H."/>
            <person name="Tunlid A."/>
            <person name="Henrissat B."/>
            <person name="Grigoriev I.V."/>
            <person name="Hibbett D.S."/>
            <person name="Martin F."/>
            <person name="Nordberg H.P."/>
            <person name="Cantor M.N."/>
            <person name="Hua S.X."/>
        </authorList>
    </citation>
    <scope>NUCLEOTIDE SEQUENCE [LARGE SCALE GENOMIC DNA]</scope>
    <source>
        <strain evidence="2 3">Marx 270</strain>
    </source>
</reference>
<evidence type="ECO:0000313" key="3">
    <source>
        <dbReference type="Proteomes" id="UP000054217"/>
    </source>
</evidence>
<reference evidence="3" key="2">
    <citation type="submission" date="2015-01" db="EMBL/GenBank/DDBJ databases">
        <title>Evolutionary Origins and Diversification of the Mycorrhizal Mutualists.</title>
        <authorList>
            <consortium name="DOE Joint Genome Institute"/>
            <consortium name="Mycorrhizal Genomics Consortium"/>
            <person name="Kohler A."/>
            <person name="Kuo A."/>
            <person name="Nagy L.G."/>
            <person name="Floudas D."/>
            <person name="Copeland A."/>
            <person name="Barry K.W."/>
            <person name="Cichocki N."/>
            <person name="Veneault-Fourrey C."/>
            <person name="LaButti K."/>
            <person name="Lindquist E.A."/>
            <person name="Lipzen A."/>
            <person name="Lundell T."/>
            <person name="Morin E."/>
            <person name="Murat C."/>
            <person name="Riley R."/>
            <person name="Ohm R."/>
            <person name="Sun H."/>
            <person name="Tunlid A."/>
            <person name="Henrissat B."/>
            <person name="Grigoriev I.V."/>
            <person name="Hibbett D.S."/>
            <person name="Martin F."/>
        </authorList>
    </citation>
    <scope>NUCLEOTIDE SEQUENCE [LARGE SCALE GENOMIC DNA]</scope>
    <source>
        <strain evidence="3">Marx 270</strain>
    </source>
</reference>
<feature type="region of interest" description="Disordered" evidence="1">
    <location>
        <begin position="1"/>
        <end position="38"/>
    </location>
</feature>
<dbReference type="InParanoid" id="A0A0C3P4Z8"/>
<sequence length="92" mass="9990">MAALTMTSMRRPFGATSPYVSSPLAGSSHTSSTPPGAVPKLAANFPQSRPLRPFASLSQNLSKRPVKIIEPPKNFKTTFILDLTQGEFSRRD</sequence>
<gene>
    <name evidence="2" type="ORF">M404DRAFT_1002350</name>
</gene>
<accession>A0A0C3P4Z8</accession>
<protein>
    <submittedName>
        <fullName evidence="2">Uncharacterized protein</fullName>
    </submittedName>
</protein>
<evidence type="ECO:0000256" key="1">
    <source>
        <dbReference type="SAM" id="MobiDB-lite"/>
    </source>
</evidence>
<dbReference type="HOGENOM" id="CLU_172714_0_0_1"/>
<dbReference type="OrthoDB" id="3255301at2759"/>
<dbReference type="Proteomes" id="UP000054217">
    <property type="component" value="Unassembled WGS sequence"/>
</dbReference>
<keyword evidence="3" id="KW-1185">Reference proteome</keyword>
<organism evidence="2 3">
    <name type="scientific">Pisolithus tinctorius Marx 270</name>
    <dbReference type="NCBI Taxonomy" id="870435"/>
    <lineage>
        <taxon>Eukaryota</taxon>
        <taxon>Fungi</taxon>
        <taxon>Dikarya</taxon>
        <taxon>Basidiomycota</taxon>
        <taxon>Agaricomycotina</taxon>
        <taxon>Agaricomycetes</taxon>
        <taxon>Agaricomycetidae</taxon>
        <taxon>Boletales</taxon>
        <taxon>Sclerodermatineae</taxon>
        <taxon>Pisolithaceae</taxon>
        <taxon>Pisolithus</taxon>
    </lineage>
</organism>